<dbReference type="Proteomes" id="UP000383932">
    <property type="component" value="Unassembled WGS sequence"/>
</dbReference>
<accession>A0A5N5QKT9</accession>
<proteinExistence type="predicted"/>
<dbReference type="EMBL" id="SSOP01000071">
    <property type="protein sequence ID" value="KAB5592269.1"/>
    <property type="molecule type" value="Genomic_DNA"/>
</dbReference>
<evidence type="ECO:0000313" key="2">
    <source>
        <dbReference type="Proteomes" id="UP000383932"/>
    </source>
</evidence>
<sequence>MQDVRCGTEKVFSIPELVGLVSEFVEPGDIVRLSRVCQHTFTVLVPTVWQRVNANHLLPLIKATTVREPEECTPIGPVQEIILDEVTDVTDRFQRFNFYAPYVKTLEIHPDDELVCSVKGWSVLTDELQARGRPLLPNLEALRFLSSEIFVPRAPSAVVWIATFATDTLRVLSMRLCYPDASMRLSFGISMFLEVLAKRSPHVQALSFYPSKNCNQFDISTSTFLDPWYTRLGLFQSLRSLSFSSAALSLPCFLALGQLPCLASLEFFPGYFARYTLAADLDDNVNLPESSFSALRQLSLIHVSPRGMAKALSIRPLVQHITTLKAKILFYWYDNTIHRHDNWVTSQFFARLDNVPCLSNLQIEFEFSVSGSRVGLDMGEHIVPDILARLLLNMVKLSNVYLRTGPLGMDLGTVLSNVTRLELPAQYASLQELSYFAFMPNLRHLEVTLNLATTYSPGLADIQIFLSLQVPLSVLWGTGLSEISTDDTVVVHNARVLRLLWPNIQRVAGDWVDNREWQLLAQTLAIGRFSSPA</sequence>
<dbReference type="SUPFAM" id="SSF52047">
    <property type="entry name" value="RNI-like"/>
    <property type="match status" value="1"/>
</dbReference>
<evidence type="ECO:0000313" key="1">
    <source>
        <dbReference type="EMBL" id="KAB5592269.1"/>
    </source>
</evidence>
<protein>
    <recommendedName>
        <fullName evidence="3">F-box domain-containing protein</fullName>
    </recommendedName>
</protein>
<keyword evidence="2" id="KW-1185">Reference proteome</keyword>
<evidence type="ECO:0008006" key="3">
    <source>
        <dbReference type="Google" id="ProtNLM"/>
    </source>
</evidence>
<gene>
    <name evidence="1" type="ORF">CTheo_4314</name>
</gene>
<organism evidence="1 2">
    <name type="scientific">Ceratobasidium theobromae</name>
    <dbReference type="NCBI Taxonomy" id="1582974"/>
    <lineage>
        <taxon>Eukaryota</taxon>
        <taxon>Fungi</taxon>
        <taxon>Dikarya</taxon>
        <taxon>Basidiomycota</taxon>
        <taxon>Agaricomycotina</taxon>
        <taxon>Agaricomycetes</taxon>
        <taxon>Cantharellales</taxon>
        <taxon>Ceratobasidiaceae</taxon>
        <taxon>Ceratobasidium</taxon>
    </lineage>
</organism>
<dbReference type="AlphaFoldDB" id="A0A5N5QKT9"/>
<comment type="caution">
    <text evidence="1">The sequence shown here is derived from an EMBL/GenBank/DDBJ whole genome shotgun (WGS) entry which is preliminary data.</text>
</comment>
<reference evidence="1 2" key="1">
    <citation type="journal article" date="2019" name="Fungal Biol. Biotechnol.">
        <title>Draft genome sequence of fastidious pathogen Ceratobasidium theobromae, which causes vascular-streak dieback in Theobroma cacao.</title>
        <authorList>
            <person name="Ali S.S."/>
            <person name="Asman A."/>
            <person name="Shao J."/>
            <person name="Firmansyah A.P."/>
            <person name="Susilo A.W."/>
            <person name="Rosmana A."/>
            <person name="McMahon P."/>
            <person name="Junaid M."/>
            <person name="Guest D."/>
            <person name="Kheng T.Y."/>
            <person name="Meinhardt L.W."/>
            <person name="Bailey B.A."/>
        </authorList>
    </citation>
    <scope>NUCLEOTIDE SEQUENCE [LARGE SCALE GENOMIC DNA]</scope>
    <source>
        <strain evidence="1 2">CT2</strain>
    </source>
</reference>
<dbReference type="OrthoDB" id="3149243at2759"/>
<name>A0A5N5QKT9_9AGAM</name>